<comment type="caution">
    <text evidence="2">The sequence shown here is derived from an EMBL/GenBank/DDBJ whole genome shotgun (WGS) entry which is preliminary data.</text>
</comment>
<accession>A0A8K0SVI6</accession>
<organism evidence="2 3">
    <name type="scientific">Stachybotrys elegans</name>
    <dbReference type="NCBI Taxonomy" id="80388"/>
    <lineage>
        <taxon>Eukaryota</taxon>
        <taxon>Fungi</taxon>
        <taxon>Dikarya</taxon>
        <taxon>Ascomycota</taxon>
        <taxon>Pezizomycotina</taxon>
        <taxon>Sordariomycetes</taxon>
        <taxon>Hypocreomycetidae</taxon>
        <taxon>Hypocreales</taxon>
        <taxon>Stachybotryaceae</taxon>
        <taxon>Stachybotrys</taxon>
    </lineage>
</organism>
<dbReference type="InterPro" id="IPR010730">
    <property type="entry name" value="HET"/>
</dbReference>
<dbReference type="Pfam" id="PF06985">
    <property type="entry name" value="HET"/>
    <property type="match status" value="1"/>
</dbReference>
<dbReference type="PANTHER" id="PTHR24148:SF82">
    <property type="entry name" value="HETEROKARYON INCOMPATIBILITY DOMAIN-CONTAINING PROTEIN"/>
    <property type="match status" value="1"/>
</dbReference>
<dbReference type="AlphaFoldDB" id="A0A8K0SVI6"/>
<keyword evidence="3" id="KW-1185">Reference proteome</keyword>
<evidence type="ECO:0000313" key="2">
    <source>
        <dbReference type="EMBL" id="KAH7322425.1"/>
    </source>
</evidence>
<dbReference type="EMBL" id="JAGPNK010000004">
    <property type="protein sequence ID" value="KAH7322425.1"/>
    <property type="molecule type" value="Genomic_DNA"/>
</dbReference>
<evidence type="ECO:0000313" key="3">
    <source>
        <dbReference type="Proteomes" id="UP000813444"/>
    </source>
</evidence>
<reference evidence="2" key="1">
    <citation type="journal article" date="2021" name="Nat. Commun.">
        <title>Genetic determinants of endophytism in the Arabidopsis root mycobiome.</title>
        <authorList>
            <person name="Mesny F."/>
            <person name="Miyauchi S."/>
            <person name="Thiergart T."/>
            <person name="Pickel B."/>
            <person name="Atanasova L."/>
            <person name="Karlsson M."/>
            <person name="Huettel B."/>
            <person name="Barry K.W."/>
            <person name="Haridas S."/>
            <person name="Chen C."/>
            <person name="Bauer D."/>
            <person name="Andreopoulos W."/>
            <person name="Pangilinan J."/>
            <person name="LaButti K."/>
            <person name="Riley R."/>
            <person name="Lipzen A."/>
            <person name="Clum A."/>
            <person name="Drula E."/>
            <person name="Henrissat B."/>
            <person name="Kohler A."/>
            <person name="Grigoriev I.V."/>
            <person name="Martin F.M."/>
            <person name="Hacquard S."/>
        </authorList>
    </citation>
    <scope>NUCLEOTIDE SEQUENCE</scope>
    <source>
        <strain evidence="2">MPI-CAGE-CH-0235</strain>
    </source>
</reference>
<gene>
    <name evidence="2" type="ORF">B0I35DRAFT_425798</name>
</gene>
<dbReference type="OrthoDB" id="5571888at2759"/>
<dbReference type="Proteomes" id="UP000813444">
    <property type="component" value="Unassembled WGS sequence"/>
</dbReference>
<sequence length="663" mass="75958">MAKIYSDLKDPLQIRCLTLTHGEPGDQLCAQLQTLSLASNPEYDALSYVWGTESAASPMTIDGESFTITKNLDIALRHLRHCKSDRTLWVDAICINQSDIPEREAQVKLMDRIYRSARTVLVWLGASEDDSDETMRSIQKFARHQWQTYEFQLGFMNILFRPWFTRIWVLQEFLLGKSPRIGCGNIWIPWVSFLYAWSEFRFHDGPIDAKFNVELSKAVAATFEPGWSAPPLNNTITFSPAMRYDMVRYITDTFKPHELATIGFQNTSELLQNIQDAPAEWLGRYLVLQEHRYETPLARTFWRKDQLRTVIPLNYYEFLWGSRGTLLNRKSLTLGSIIKGTMNLRSTDARDKIYGVLGLLSDAAREAIPVNYEKGPEWTFVPTMEFIVKHEPEAISLLGLLWRTRRPFEIPFPSWVPDFTISADWDDSHSPVFLRGSCANALWKWPREMEVSHDHTAFSASGLSFGKIQHLVQFNDGDIESYIAQFRDIESLVSQYCPLSEPLWRTLVGVRNTAPEFDQDEPFSQQFRTRMNLPDNPGESMASIASAHAMFATMIRDIVRGRVFFTTDEGFAGIATPDIKMNDAVGLIFGMERAAVLRIVQPAEVGIRTVLEGQGVQFHRVAAFAYVGCHDRRGFKTLEKDGLTDWTQHCCFHDRTVTKFHII</sequence>
<dbReference type="PANTHER" id="PTHR24148">
    <property type="entry name" value="ANKYRIN REPEAT DOMAIN-CONTAINING PROTEIN 39 HOMOLOG-RELATED"/>
    <property type="match status" value="1"/>
</dbReference>
<evidence type="ECO:0000259" key="1">
    <source>
        <dbReference type="Pfam" id="PF06985"/>
    </source>
</evidence>
<dbReference type="InterPro" id="IPR052895">
    <property type="entry name" value="HetReg/Transcr_Mod"/>
</dbReference>
<feature type="domain" description="Heterokaryon incompatibility" evidence="1">
    <location>
        <begin position="43"/>
        <end position="172"/>
    </location>
</feature>
<protein>
    <submittedName>
        <fullName evidence="2">Heterokaryon incompatibility protein-domain-containing protein</fullName>
    </submittedName>
</protein>
<name>A0A8K0SVI6_9HYPO</name>
<proteinExistence type="predicted"/>